<dbReference type="Pfam" id="PF10431">
    <property type="entry name" value="ClpB_D2-small"/>
    <property type="match status" value="1"/>
</dbReference>
<evidence type="ECO:0000256" key="1">
    <source>
        <dbReference type="ARBA" id="ARBA00022741"/>
    </source>
</evidence>
<keyword evidence="6" id="KW-0378">Hydrolase</keyword>
<dbReference type="Gene3D" id="1.10.8.60">
    <property type="match status" value="1"/>
</dbReference>
<dbReference type="PANTHER" id="PTHR11638:SF18">
    <property type="entry name" value="HEAT SHOCK PROTEIN 104"/>
    <property type="match status" value="1"/>
</dbReference>
<dbReference type="InterPro" id="IPR003959">
    <property type="entry name" value="ATPase_AAA_core"/>
</dbReference>
<dbReference type="InterPro" id="IPR050130">
    <property type="entry name" value="ClpA_ClpB"/>
</dbReference>
<dbReference type="Gene3D" id="3.40.50.300">
    <property type="entry name" value="P-loop containing nucleotide triphosphate hydrolases"/>
    <property type="match status" value="1"/>
</dbReference>
<keyword evidence="2 6" id="KW-0067">ATP-binding</keyword>
<keyword evidence="1" id="KW-0547">Nucleotide-binding</keyword>
<evidence type="ECO:0000259" key="4">
    <source>
        <dbReference type="SMART" id="SM00382"/>
    </source>
</evidence>
<organism evidence="6 7">
    <name type="scientific">Mycolicibacterium mucogenicum</name>
    <name type="common">Mycobacterium mucogenicum</name>
    <dbReference type="NCBI Taxonomy" id="56689"/>
    <lineage>
        <taxon>Bacteria</taxon>
        <taxon>Bacillati</taxon>
        <taxon>Actinomycetota</taxon>
        <taxon>Actinomycetes</taxon>
        <taxon>Mycobacteriales</taxon>
        <taxon>Mycobacteriaceae</taxon>
        <taxon>Mycolicibacterium</taxon>
    </lineage>
</organism>
<evidence type="ECO:0000256" key="3">
    <source>
        <dbReference type="ARBA" id="ARBA00023186"/>
    </source>
</evidence>
<keyword evidence="3" id="KW-0143">Chaperone</keyword>
<accession>A0A4R5WAU2</accession>
<dbReference type="InterPro" id="IPR001270">
    <property type="entry name" value="ClpA/B"/>
</dbReference>
<gene>
    <name evidence="6" type="ORF">EUA03_19590</name>
</gene>
<dbReference type="GO" id="GO:0034605">
    <property type="term" value="P:cellular response to heat"/>
    <property type="evidence" value="ECO:0007669"/>
    <property type="project" value="TreeGrafter"/>
</dbReference>
<dbReference type="SMART" id="SM01086">
    <property type="entry name" value="ClpB_D2-small"/>
    <property type="match status" value="1"/>
</dbReference>
<dbReference type="EMBL" id="SDLO01000018">
    <property type="protein sequence ID" value="TDK86480.1"/>
    <property type="molecule type" value="Genomic_DNA"/>
</dbReference>
<evidence type="ECO:0000313" key="7">
    <source>
        <dbReference type="Proteomes" id="UP000294929"/>
    </source>
</evidence>
<dbReference type="InterPro" id="IPR027417">
    <property type="entry name" value="P-loop_NTPase"/>
</dbReference>
<dbReference type="InterPro" id="IPR003593">
    <property type="entry name" value="AAA+_ATPase"/>
</dbReference>
<feature type="domain" description="AAA+ ATPase" evidence="4">
    <location>
        <begin position="69"/>
        <end position="221"/>
    </location>
</feature>
<feature type="domain" description="Clp ATPase C-terminal" evidence="5">
    <location>
        <begin position="261"/>
        <end position="352"/>
    </location>
</feature>
<evidence type="ECO:0000313" key="6">
    <source>
        <dbReference type="EMBL" id="TDK86480.1"/>
    </source>
</evidence>
<dbReference type="GO" id="GO:0005524">
    <property type="term" value="F:ATP binding"/>
    <property type="evidence" value="ECO:0007669"/>
    <property type="project" value="UniProtKB-KW"/>
</dbReference>
<proteinExistence type="predicted"/>
<dbReference type="AlphaFoldDB" id="A0A4R5WAU2"/>
<dbReference type="Pfam" id="PF07724">
    <property type="entry name" value="AAA_2"/>
    <property type="match status" value="1"/>
</dbReference>
<dbReference type="PANTHER" id="PTHR11638">
    <property type="entry name" value="ATP-DEPENDENT CLP PROTEASE"/>
    <property type="match status" value="1"/>
</dbReference>
<name>A0A4R5WAU2_MYCMU</name>
<evidence type="ECO:0000256" key="2">
    <source>
        <dbReference type="ARBA" id="ARBA00022840"/>
    </source>
</evidence>
<dbReference type="GO" id="GO:0005737">
    <property type="term" value="C:cytoplasm"/>
    <property type="evidence" value="ECO:0007669"/>
    <property type="project" value="TreeGrafter"/>
</dbReference>
<reference evidence="6 7" key="1">
    <citation type="submission" date="2019-01" db="EMBL/GenBank/DDBJ databases">
        <title>High-quality-draft genome sequences of five non-tuberculosis mycobacteriaceae isolated from a nosocomial environment.</title>
        <authorList>
            <person name="Tiago I."/>
            <person name="Alarico S."/>
            <person name="Pereira S.G."/>
            <person name="Coelho C."/>
            <person name="Maranha A."/>
            <person name="Empadinhas N."/>
        </authorList>
    </citation>
    <scope>NUCLEOTIDE SEQUENCE [LARGE SCALE GENOMIC DNA]</scope>
    <source>
        <strain evidence="6 7">24AIII</strain>
    </source>
</reference>
<dbReference type="GO" id="GO:0016887">
    <property type="term" value="F:ATP hydrolysis activity"/>
    <property type="evidence" value="ECO:0007669"/>
    <property type="project" value="InterPro"/>
</dbReference>
<dbReference type="RefSeq" id="WP_133427664.1">
    <property type="nucleotide sequence ID" value="NZ_SDLO01000018.1"/>
</dbReference>
<dbReference type="PRINTS" id="PR00300">
    <property type="entry name" value="CLPPROTEASEA"/>
</dbReference>
<dbReference type="GO" id="GO:0006508">
    <property type="term" value="P:proteolysis"/>
    <property type="evidence" value="ECO:0007669"/>
    <property type="project" value="UniProtKB-KW"/>
</dbReference>
<evidence type="ECO:0000259" key="5">
    <source>
        <dbReference type="SMART" id="SM01086"/>
    </source>
</evidence>
<keyword evidence="6" id="KW-0645">Protease</keyword>
<comment type="caution">
    <text evidence="6">The sequence shown here is derived from an EMBL/GenBank/DDBJ whole genome shotgun (WGS) entry which is preliminary data.</text>
</comment>
<dbReference type="InterPro" id="IPR019489">
    <property type="entry name" value="Clp_ATPase_C"/>
</dbReference>
<dbReference type="SMART" id="SM00382">
    <property type="entry name" value="AAA"/>
    <property type="match status" value="1"/>
</dbReference>
<protein>
    <submittedName>
        <fullName evidence="6">ATP-dependent Clp protease ATP-binding subunit</fullName>
    </submittedName>
</protein>
<dbReference type="GO" id="GO:0008233">
    <property type="term" value="F:peptidase activity"/>
    <property type="evidence" value="ECO:0007669"/>
    <property type="project" value="UniProtKB-KW"/>
</dbReference>
<dbReference type="SUPFAM" id="SSF52540">
    <property type="entry name" value="P-loop containing nucleoside triphosphate hydrolases"/>
    <property type="match status" value="1"/>
</dbReference>
<dbReference type="Proteomes" id="UP000294929">
    <property type="component" value="Unassembled WGS sequence"/>
</dbReference>
<dbReference type="CDD" id="cd19499">
    <property type="entry name" value="RecA-like_ClpB_Hsp104-like"/>
    <property type="match status" value="1"/>
</dbReference>
<sequence length="359" mass="39196">MPYLTDMFHDQNATRQRTDDVAVKSVAGFDPDAFADRLGQRILGQPEAVSAVARALSIAHAGIADPGRPLASVLLVGPTGIGKTELIRQVAAEIRTGPDDLCRIDMAALAQEHYAASFSGAPPGYAGSKESFTLFDKNKIEGDPYTPGIVLFDEVEKADPTVIRALLHVLDSGQLRLANGRERICFRNSYVFMTSNLGSKAVATAQRANRWSSRWRRLRGFGTAPRDPATHMHGLVTAAVEEFFDPEFFNRIDETVIMEPFGTSTARQVTGREVELFTARLARESVELRVDETVVQFLQDCGFDPIYGARGLRRTIRSHLIAPAADCVLRGRTTPTARIVIEAKMIDGSVAVTLADHAA</sequence>